<evidence type="ECO:0000313" key="2">
    <source>
        <dbReference type="Proteomes" id="UP000821853"/>
    </source>
</evidence>
<proteinExistence type="predicted"/>
<dbReference type="VEuPathDB" id="VectorBase:HLOH_043948"/>
<comment type="caution">
    <text evidence="1">The sequence shown here is derived from an EMBL/GenBank/DDBJ whole genome shotgun (WGS) entry which is preliminary data.</text>
</comment>
<name>A0A9J6HBP2_HAELO</name>
<accession>A0A9J6HBP2</accession>
<dbReference type="AlphaFoldDB" id="A0A9J6HBP2"/>
<organism evidence="1 2">
    <name type="scientific">Haemaphysalis longicornis</name>
    <name type="common">Bush tick</name>
    <dbReference type="NCBI Taxonomy" id="44386"/>
    <lineage>
        <taxon>Eukaryota</taxon>
        <taxon>Metazoa</taxon>
        <taxon>Ecdysozoa</taxon>
        <taxon>Arthropoda</taxon>
        <taxon>Chelicerata</taxon>
        <taxon>Arachnida</taxon>
        <taxon>Acari</taxon>
        <taxon>Parasitiformes</taxon>
        <taxon>Ixodida</taxon>
        <taxon>Ixodoidea</taxon>
        <taxon>Ixodidae</taxon>
        <taxon>Haemaphysalinae</taxon>
        <taxon>Haemaphysalis</taxon>
    </lineage>
</organism>
<evidence type="ECO:0000313" key="1">
    <source>
        <dbReference type="EMBL" id="KAH9384304.1"/>
    </source>
</evidence>
<sequence length="313" mass="33468">MEKDTSPWPEKTCDTVSNHPLQEVPGNAEAVQVSLKRAMPPCVAGAGGFYHCPIKRTLTYKLLGAYWGHATGPSVVMTPFLLVQALLLSSAASAAYLGGASIYPCPGSTLAEDYVDISCQPASDPENENNSPSSPPLLALSLLSAWPRRATSCAGHSLPLFKQPPSRTHLGHATGPSVVMTPFLLVQVSYLPCARCVCSSDRMLIAVSCPTDTFYATRKLLYQSLSSFCVNAHLTLLLLALSGDVELNPGPDNATPTPVTLEFIASTLSRLEISQNTVLSELAIFVPLSSSIETRLVAYSPALKKLEKNSRSY</sequence>
<reference evidence="1 2" key="1">
    <citation type="journal article" date="2020" name="Cell">
        <title>Large-Scale Comparative Analyses of Tick Genomes Elucidate Their Genetic Diversity and Vector Capacities.</title>
        <authorList>
            <consortium name="Tick Genome and Microbiome Consortium (TIGMIC)"/>
            <person name="Jia N."/>
            <person name="Wang J."/>
            <person name="Shi W."/>
            <person name="Du L."/>
            <person name="Sun Y."/>
            <person name="Zhan W."/>
            <person name="Jiang J.F."/>
            <person name="Wang Q."/>
            <person name="Zhang B."/>
            <person name="Ji P."/>
            <person name="Bell-Sakyi L."/>
            <person name="Cui X.M."/>
            <person name="Yuan T.T."/>
            <person name="Jiang B.G."/>
            <person name="Yang W.F."/>
            <person name="Lam T.T."/>
            <person name="Chang Q.C."/>
            <person name="Ding S.J."/>
            <person name="Wang X.J."/>
            <person name="Zhu J.G."/>
            <person name="Ruan X.D."/>
            <person name="Zhao L."/>
            <person name="Wei J.T."/>
            <person name="Ye R.Z."/>
            <person name="Que T.C."/>
            <person name="Du C.H."/>
            <person name="Zhou Y.H."/>
            <person name="Cheng J.X."/>
            <person name="Dai P.F."/>
            <person name="Guo W.B."/>
            <person name="Han X.H."/>
            <person name="Huang E.J."/>
            <person name="Li L.F."/>
            <person name="Wei W."/>
            <person name="Gao Y.C."/>
            <person name="Liu J.Z."/>
            <person name="Shao H.Z."/>
            <person name="Wang X."/>
            <person name="Wang C.C."/>
            <person name="Yang T.C."/>
            <person name="Huo Q.B."/>
            <person name="Li W."/>
            <person name="Chen H.Y."/>
            <person name="Chen S.E."/>
            <person name="Zhou L.G."/>
            <person name="Ni X.B."/>
            <person name="Tian J.H."/>
            <person name="Sheng Y."/>
            <person name="Liu T."/>
            <person name="Pan Y.S."/>
            <person name="Xia L.Y."/>
            <person name="Li J."/>
            <person name="Zhao F."/>
            <person name="Cao W.C."/>
        </authorList>
    </citation>
    <scope>NUCLEOTIDE SEQUENCE [LARGE SCALE GENOMIC DNA]</scope>
    <source>
        <strain evidence="1">HaeL-2018</strain>
    </source>
</reference>
<gene>
    <name evidence="1" type="ORF">HPB48_026297</name>
</gene>
<dbReference type="Proteomes" id="UP000821853">
    <property type="component" value="Unassembled WGS sequence"/>
</dbReference>
<dbReference type="EMBL" id="JABSTR010002072">
    <property type="protein sequence ID" value="KAH9384304.1"/>
    <property type="molecule type" value="Genomic_DNA"/>
</dbReference>
<protein>
    <submittedName>
        <fullName evidence="1">Uncharacterized protein</fullName>
    </submittedName>
</protein>
<keyword evidence="2" id="KW-1185">Reference proteome</keyword>